<protein>
    <submittedName>
        <fullName evidence="2">Uncharacterized protein</fullName>
    </submittedName>
</protein>
<organism evidence="2 3">
    <name type="scientific">Croceibacterium soli</name>
    <dbReference type="NCBI Taxonomy" id="1739690"/>
    <lineage>
        <taxon>Bacteria</taxon>
        <taxon>Pseudomonadati</taxon>
        <taxon>Pseudomonadota</taxon>
        <taxon>Alphaproteobacteria</taxon>
        <taxon>Sphingomonadales</taxon>
        <taxon>Erythrobacteraceae</taxon>
        <taxon>Croceibacterium</taxon>
    </lineage>
</organism>
<comment type="caution">
    <text evidence="2">The sequence shown here is derived from an EMBL/GenBank/DDBJ whole genome shotgun (WGS) entry which is preliminary data.</text>
</comment>
<evidence type="ECO:0000313" key="3">
    <source>
        <dbReference type="Proteomes" id="UP000469159"/>
    </source>
</evidence>
<evidence type="ECO:0000313" key="2">
    <source>
        <dbReference type="EMBL" id="MXP41941.1"/>
    </source>
</evidence>
<feature type="signal peptide" evidence="1">
    <location>
        <begin position="1"/>
        <end position="17"/>
    </location>
</feature>
<feature type="chain" id="PRO_5026320929" evidence="1">
    <location>
        <begin position="18"/>
        <end position="50"/>
    </location>
</feature>
<sequence length="50" mass="5164">MSKQLSVSAAFSIFAMAAFVLFAPQAPRQSETGATTLAAAPAFKASLPDF</sequence>
<dbReference type="AlphaFoldDB" id="A0A6I4UT48"/>
<evidence type="ECO:0000256" key="1">
    <source>
        <dbReference type="SAM" id="SignalP"/>
    </source>
</evidence>
<keyword evidence="3" id="KW-1185">Reference proteome</keyword>
<gene>
    <name evidence="2" type="ORF">GRI75_09850</name>
</gene>
<name>A0A6I4UT48_9SPHN</name>
<keyword evidence="1" id="KW-0732">Signal</keyword>
<proteinExistence type="predicted"/>
<dbReference type="Proteomes" id="UP000469159">
    <property type="component" value="Unassembled WGS sequence"/>
</dbReference>
<accession>A0A6I4UT48</accession>
<dbReference type="RefSeq" id="WP_160746804.1">
    <property type="nucleotide sequence ID" value="NZ_WTYK01000005.1"/>
</dbReference>
<dbReference type="EMBL" id="WTYK01000005">
    <property type="protein sequence ID" value="MXP41941.1"/>
    <property type="molecule type" value="Genomic_DNA"/>
</dbReference>
<reference evidence="2 3" key="1">
    <citation type="submission" date="2019-12" db="EMBL/GenBank/DDBJ databases">
        <title>Genomic-based taxomic classification of the family Erythrobacteraceae.</title>
        <authorList>
            <person name="Xu L."/>
        </authorList>
    </citation>
    <scope>NUCLEOTIDE SEQUENCE [LARGE SCALE GENOMIC DNA]</scope>
    <source>
        <strain evidence="2 3">MCCC 1K02066</strain>
    </source>
</reference>